<evidence type="ECO:0000313" key="1">
    <source>
        <dbReference type="EMBL" id="MBD1320587.1"/>
    </source>
</evidence>
<gene>
    <name evidence="1" type="ORF">IDF66_13450</name>
</gene>
<accession>A0ABR7WCR9</accession>
<protein>
    <recommendedName>
        <fullName evidence="3">DUF1499 domain-containing protein</fullName>
    </recommendedName>
</protein>
<proteinExistence type="predicted"/>
<evidence type="ECO:0008006" key="3">
    <source>
        <dbReference type="Google" id="ProtNLM"/>
    </source>
</evidence>
<dbReference type="InterPro" id="IPR046117">
    <property type="entry name" value="DUF6054"/>
</dbReference>
<dbReference type="EMBL" id="JACWMS010000002">
    <property type="protein sequence ID" value="MBD1320587.1"/>
    <property type="molecule type" value="Genomic_DNA"/>
</dbReference>
<dbReference type="Pfam" id="PF19524">
    <property type="entry name" value="DUF6054"/>
    <property type="match status" value="1"/>
</dbReference>
<organism evidence="1 2">
    <name type="scientific">Gordonia hankookensis</name>
    <dbReference type="NCBI Taxonomy" id="589403"/>
    <lineage>
        <taxon>Bacteria</taxon>
        <taxon>Bacillati</taxon>
        <taxon>Actinomycetota</taxon>
        <taxon>Actinomycetes</taxon>
        <taxon>Mycobacteriales</taxon>
        <taxon>Gordoniaceae</taxon>
        <taxon>Gordonia</taxon>
    </lineage>
</organism>
<sequence>MAKHERTFTGDFDEVARAIHRGVLSGSSSASFEDSSDLNVGDVRCSTMVFERYSMVGANRLSLTVTLVGHERDLGLVAITSGGSQAIFWKVNSYGEDAFLSQFIRLVDTIVERQSS</sequence>
<keyword evidence="2" id="KW-1185">Reference proteome</keyword>
<reference evidence="1 2" key="1">
    <citation type="submission" date="2020-09" db="EMBL/GenBank/DDBJ databases">
        <title>Novel species in genus Gordonia.</title>
        <authorList>
            <person name="Zhang G."/>
        </authorList>
    </citation>
    <scope>NUCLEOTIDE SEQUENCE [LARGE SCALE GENOMIC DNA]</scope>
    <source>
        <strain evidence="1 2">ON-33</strain>
    </source>
</reference>
<dbReference type="Proteomes" id="UP000602395">
    <property type="component" value="Unassembled WGS sequence"/>
</dbReference>
<comment type="caution">
    <text evidence="1">The sequence shown here is derived from an EMBL/GenBank/DDBJ whole genome shotgun (WGS) entry which is preliminary data.</text>
</comment>
<name>A0ABR7WCR9_9ACTN</name>
<evidence type="ECO:0000313" key="2">
    <source>
        <dbReference type="Proteomes" id="UP000602395"/>
    </source>
</evidence>